<sequence length="152" mass="17043">MERGPEAYAHHYSGRCHCGDLRVVLHSDKAAGTFTPRADQCGFCVRHRAVVVSDPVGLVELSAPHDLEPYRFGLGITDFFVCGRCGVFVAAVWHKDGDTWTVVNLPALDDRNNFTAEPAPMDFEGEDVGERETRRKRNWTPARLTLTRQETN</sequence>
<feature type="domain" description="CENP-V/GFA" evidence="5">
    <location>
        <begin position="12"/>
        <end position="122"/>
    </location>
</feature>
<gene>
    <name evidence="6" type="ORF">MTR64_12130</name>
</gene>
<evidence type="ECO:0000313" key="7">
    <source>
        <dbReference type="Proteomes" id="UP001162880"/>
    </source>
</evidence>
<proteinExistence type="inferred from homology"/>
<evidence type="ECO:0000256" key="4">
    <source>
        <dbReference type="SAM" id="MobiDB-lite"/>
    </source>
</evidence>
<dbReference type="InterPro" id="IPR006913">
    <property type="entry name" value="CENP-V/GFA"/>
</dbReference>
<comment type="similarity">
    <text evidence="1">Belongs to the Gfa family.</text>
</comment>
<dbReference type="InterPro" id="IPR011057">
    <property type="entry name" value="Mss4-like_sf"/>
</dbReference>
<dbReference type="EMBL" id="JALHLE010000018">
    <property type="protein sequence ID" value="MCJ2179320.1"/>
    <property type="molecule type" value="Genomic_DNA"/>
</dbReference>
<keyword evidence="2" id="KW-0479">Metal-binding</keyword>
<evidence type="ECO:0000259" key="5">
    <source>
        <dbReference type="PROSITE" id="PS51891"/>
    </source>
</evidence>
<evidence type="ECO:0000256" key="3">
    <source>
        <dbReference type="ARBA" id="ARBA00022833"/>
    </source>
</evidence>
<protein>
    <recommendedName>
        <fullName evidence="5">CENP-V/GFA domain-containing protein</fullName>
    </recommendedName>
</protein>
<evidence type="ECO:0000256" key="2">
    <source>
        <dbReference type="ARBA" id="ARBA00022723"/>
    </source>
</evidence>
<name>A0ABT0B2R1_9SPHN</name>
<evidence type="ECO:0000313" key="6">
    <source>
        <dbReference type="EMBL" id="MCJ2179320.1"/>
    </source>
</evidence>
<dbReference type="PROSITE" id="PS51891">
    <property type="entry name" value="CENP_V_GFA"/>
    <property type="match status" value="1"/>
</dbReference>
<comment type="caution">
    <text evidence="6">The sequence shown here is derived from an EMBL/GenBank/DDBJ whole genome shotgun (WGS) entry which is preliminary data.</text>
</comment>
<dbReference type="Gene3D" id="2.170.150.70">
    <property type="match status" value="1"/>
</dbReference>
<evidence type="ECO:0000256" key="1">
    <source>
        <dbReference type="ARBA" id="ARBA00005495"/>
    </source>
</evidence>
<keyword evidence="7" id="KW-1185">Reference proteome</keyword>
<feature type="region of interest" description="Disordered" evidence="4">
    <location>
        <begin position="122"/>
        <end position="152"/>
    </location>
</feature>
<organism evidence="6 7">
    <name type="scientific">Novosphingobium album</name>
    <name type="common">ex Hu et al. 2023</name>
    <dbReference type="NCBI Taxonomy" id="2930093"/>
    <lineage>
        <taxon>Bacteria</taxon>
        <taxon>Pseudomonadati</taxon>
        <taxon>Pseudomonadota</taxon>
        <taxon>Alphaproteobacteria</taxon>
        <taxon>Sphingomonadales</taxon>
        <taxon>Sphingomonadaceae</taxon>
        <taxon>Novosphingobium</taxon>
    </lineage>
</organism>
<keyword evidence="3" id="KW-0862">Zinc</keyword>
<reference evidence="6" key="1">
    <citation type="submission" date="2022-03" db="EMBL/GenBank/DDBJ databases">
        <title>Identification of a novel bacterium isolated from mangrove sediments.</title>
        <authorList>
            <person name="Pan X."/>
        </authorList>
    </citation>
    <scope>NUCLEOTIDE SEQUENCE</scope>
    <source>
        <strain evidence="6">B2580</strain>
    </source>
</reference>
<accession>A0ABT0B2R1</accession>
<dbReference type="RefSeq" id="WP_243994180.1">
    <property type="nucleotide sequence ID" value="NZ_JALHLE010000018.1"/>
</dbReference>
<dbReference type="Proteomes" id="UP001162880">
    <property type="component" value="Unassembled WGS sequence"/>
</dbReference>
<dbReference type="SUPFAM" id="SSF51316">
    <property type="entry name" value="Mss4-like"/>
    <property type="match status" value="1"/>
</dbReference>